<comment type="caution">
    <text evidence="3">The sequence shown here is derived from an EMBL/GenBank/DDBJ whole genome shotgun (WGS) entry which is preliminary data.</text>
</comment>
<name>A0A024QDG4_9BACI</name>
<feature type="domain" description="NERD" evidence="2">
    <location>
        <begin position="122"/>
        <end position="195"/>
    </location>
</feature>
<dbReference type="eggNOG" id="ENOG502Z9XI">
    <property type="taxonomic scope" value="Bacteria"/>
</dbReference>
<proteinExistence type="predicted"/>
<evidence type="ECO:0000313" key="3">
    <source>
        <dbReference type="EMBL" id="CDQ40578.1"/>
    </source>
</evidence>
<keyword evidence="1" id="KW-1133">Transmembrane helix</keyword>
<dbReference type="OrthoDB" id="2416822at2"/>
<keyword evidence="1" id="KW-0472">Membrane</keyword>
<dbReference type="AlphaFoldDB" id="A0A024QDG4"/>
<feature type="transmembrane region" description="Helical" evidence="1">
    <location>
        <begin position="6"/>
        <end position="21"/>
    </location>
</feature>
<dbReference type="Proteomes" id="UP000028875">
    <property type="component" value="Unassembled WGS sequence"/>
</dbReference>
<sequence>MEVIYITLIVLLLALCIYMIVKQKKQNKRYFEELAESQSQAAATMERTAQMHQMEFETMQQQLIDKHESEMDRKNEIFAEEIYKKDRYIHMLENFSINRGEVQTHKLLVKIKKDLIQQGLINQEEMILLGNLFVPFWVNGNIRTRQMDHVVLLPTGVYIIETKYWSGTILHGVSYQGEDRLSPVLEAMFTAKELIKEKTLVLKRIDNRDKEIDDKTEVKVVSYGDPASQVMKSALQLKELLHKKNEKYNFVTPIVYYGYPAGKENRVINYSSDENVNVCTDENQLYHFFERVIDQDQHRYTSWELSDIEQIIKNENAIADS</sequence>
<keyword evidence="4" id="KW-1185">Reference proteome</keyword>
<evidence type="ECO:0000313" key="4">
    <source>
        <dbReference type="Proteomes" id="UP000028875"/>
    </source>
</evidence>
<reference evidence="4" key="2">
    <citation type="submission" date="2014-05" db="EMBL/GenBank/DDBJ databases">
        <title>Draft genome sequence of Virgibacillus massiliensis Vm-5.</title>
        <authorList>
            <person name="Khelaifia S."/>
            <person name="Croce O."/>
            <person name="Lagier J.C."/>
            <person name="Raoult D."/>
        </authorList>
    </citation>
    <scope>NUCLEOTIDE SEQUENCE [LARGE SCALE GENOMIC DNA]</scope>
    <source>
        <strain evidence="4">Vm-5</strain>
    </source>
</reference>
<protein>
    <submittedName>
        <fullName evidence="3">Nuclease-related domain protein</fullName>
    </submittedName>
</protein>
<dbReference type="RefSeq" id="WP_021292366.1">
    <property type="nucleotide sequence ID" value="NZ_BNER01000011.1"/>
</dbReference>
<keyword evidence="1" id="KW-0812">Transmembrane</keyword>
<dbReference type="STRING" id="1462526.BN990_02903"/>
<dbReference type="Pfam" id="PF08378">
    <property type="entry name" value="NERD"/>
    <property type="match status" value="1"/>
</dbReference>
<accession>A0A024QDG4</accession>
<dbReference type="InterPro" id="IPR011528">
    <property type="entry name" value="NERD"/>
</dbReference>
<gene>
    <name evidence="3" type="ORF">BN990_02903</name>
</gene>
<dbReference type="EMBL" id="CCDP010000002">
    <property type="protein sequence ID" value="CDQ40578.1"/>
    <property type="molecule type" value="Genomic_DNA"/>
</dbReference>
<evidence type="ECO:0000256" key="1">
    <source>
        <dbReference type="SAM" id="Phobius"/>
    </source>
</evidence>
<reference evidence="3 4" key="1">
    <citation type="submission" date="2014-03" db="EMBL/GenBank/DDBJ databases">
        <authorList>
            <person name="Urmite Genomes U."/>
        </authorList>
    </citation>
    <scope>NUCLEOTIDE SEQUENCE [LARGE SCALE GENOMIC DNA]</scope>
    <source>
        <strain evidence="3 4">Vm-5</strain>
    </source>
</reference>
<organism evidence="3 4">
    <name type="scientific">Virgibacillus massiliensis</name>
    <dbReference type="NCBI Taxonomy" id="1462526"/>
    <lineage>
        <taxon>Bacteria</taxon>
        <taxon>Bacillati</taxon>
        <taxon>Bacillota</taxon>
        <taxon>Bacilli</taxon>
        <taxon>Bacillales</taxon>
        <taxon>Bacillaceae</taxon>
        <taxon>Virgibacillus</taxon>
    </lineage>
</organism>
<evidence type="ECO:0000259" key="2">
    <source>
        <dbReference type="Pfam" id="PF08378"/>
    </source>
</evidence>